<evidence type="ECO:0000313" key="3">
    <source>
        <dbReference type="Proteomes" id="UP000017836"/>
    </source>
</evidence>
<proteinExistence type="predicted"/>
<name>W1P2A1_AMBTC</name>
<dbReference type="OrthoDB" id="1662399at2759"/>
<dbReference type="PANTHER" id="PTHR36715">
    <property type="entry name" value="BNAANNG41370D PROTEIN"/>
    <property type="match status" value="1"/>
</dbReference>
<reference evidence="3" key="1">
    <citation type="journal article" date="2013" name="Science">
        <title>The Amborella genome and the evolution of flowering plants.</title>
        <authorList>
            <consortium name="Amborella Genome Project"/>
        </authorList>
    </citation>
    <scope>NUCLEOTIDE SEQUENCE [LARGE SCALE GENOMIC DNA]</scope>
</reference>
<keyword evidence="3" id="KW-1185">Reference proteome</keyword>
<evidence type="ECO:0000256" key="1">
    <source>
        <dbReference type="SAM" id="MobiDB-lite"/>
    </source>
</evidence>
<dbReference type="Gramene" id="ERN03982">
    <property type="protein sequence ID" value="ERN03982"/>
    <property type="gene ID" value="AMTR_s00079p00124230"/>
</dbReference>
<accession>W1P2A1</accession>
<gene>
    <name evidence="2" type="ORF">AMTR_s00079p00124230</name>
</gene>
<protein>
    <submittedName>
        <fullName evidence="2">Uncharacterized protein</fullName>
    </submittedName>
</protein>
<dbReference type="PANTHER" id="PTHR36715:SF1">
    <property type="entry name" value="PROTEIN, PUTATIVE-RELATED"/>
    <property type="match status" value="1"/>
</dbReference>
<dbReference type="STRING" id="13333.W1P2A1"/>
<dbReference type="EMBL" id="KI394313">
    <property type="protein sequence ID" value="ERN03982.1"/>
    <property type="molecule type" value="Genomic_DNA"/>
</dbReference>
<dbReference type="AlphaFoldDB" id="W1P2A1"/>
<evidence type="ECO:0000313" key="2">
    <source>
        <dbReference type="EMBL" id="ERN03982.1"/>
    </source>
</evidence>
<sequence length="303" mass="33197">METAFSETTCLEYGLPSLPFTEKLLQHLGFRLAPLYSDSSYFWAWLAFLATVLATVKFRPFCRKIPEKTTESPPEIFYDSDFDDESSIDDSDDSGASVSEISEEDERECSFSGHQETDFRHGQGCLGLDFTKGSVVKLWDNIREKALTLKGFPLSDHVLSDPRHVLSLWDSNKETIVSAFLSHGGGGGGRQNIPSDLVTSIGEGSEKRALKVWDLRAGRQVPAAVAEWDRLSGGVGQSSGRLVGVHDLRMMDGGMVALGASNGLEWWDAEDVAVVGGHGEEEEGSMVSWCYNAVRSISSTWAT</sequence>
<feature type="region of interest" description="Disordered" evidence="1">
    <location>
        <begin position="85"/>
        <end position="113"/>
    </location>
</feature>
<organism evidence="2 3">
    <name type="scientific">Amborella trichopoda</name>
    <dbReference type="NCBI Taxonomy" id="13333"/>
    <lineage>
        <taxon>Eukaryota</taxon>
        <taxon>Viridiplantae</taxon>
        <taxon>Streptophyta</taxon>
        <taxon>Embryophyta</taxon>
        <taxon>Tracheophyta</taxon>
        <taxon>Spermatophyta</taxon>
        <taxon>Magnoliopsida</taxon>
        <taxon>Amborellales</taxon>
        <taxon>Amborellaceae</taxon>
        <taxon>Amborella</taxon>
    </lineage>
</organism>
<dbReference type="HOGENOM" id="CLU_919332_0_0_1"/>
<dbReference type="Proteomes" id="UP000017836">
    <property type="component" value="Unassembled WGS sequence"/>
</dbReference>